<name>A0A292ZDL3_SPHSA</name>
<evidence type="ECO:0000313" key="3">
    <source>
        <dbReference type="Proteomes" id="UP000221538"/>
    </source>
</evidence>
<evidence type="ECO:0000256" key="1">
    <source>
        <dbReference type="SAM" id="MobiDB-lite"/>
    </source>
</evidence>
<comment type="caution">
    <text evidence="2">The sequence shown here is derived from an EMBL/GenBank/DDBJ whole genome shotgun (WGS) entry which is preliminary data.</text>
</comment>
<gene>
    <name evidence="2" type="ORF">SFOMI_1521</name>
</gene>
<dbReference type="EMBL" id="BEWI01000031">
    <property type="protein sequence ID" value="GAY20991.1"/>
    <property type="molecule type" value="Genomic_DNA"/>
</dbReference>
<reference evidence="2 3" key="2">
    <citation type="journal article" date="2013" name="Environ. Sci. Technol.">
        <title>The 4-tert-butylphenol-utilizing bacterium Sphingobium fuliginis OMI can degrade bisphenols via phenolic ring hydroxylation and meta-cleavage pathway.</title>
        <authorList>
            <person name="Ogata Y."/>
            <person name="Goda S."/>
            <person name="Toyama T."/>
            <person name="Sei K."/>
            <person name="Ike M."/>
        </authorList>
    </citation>
    <scope>NUCLEOTIDE SEQUENCE [LARGE SCALE GENOMIC DNA]</scope>
    <source>
        <strain evidence="2 3">OMI</strain>
    </source>
</reference>
<reference evidence="2 3" key="1">
    <citation type="journal article" date="2013" name="Biodegradation">
        <title>Occurrence of 4-tert-butylphenol (4-t-BP) biodegradation in an aquatic sample caused by the presence of Spirodela polyrrhiza and isolation of a 4-t-BP-utilizing bacterium.</title>
        <authorList>
            <person name="Ogata Y."/>
            <person name="Toyama T."/>
            <person name="Yu N."/>
            <person name="Wang X."/>
            <person name="Sei K."/>
            <person name="Ike M."/>
        </authorList>
    </citation>
    <scope>NUCLEOTIDE SEQUENCE [LARGE SCALE GENOMIC DNA]</scope>
    <source>
        <strain evidence="2 3">OMI</strain>
    </source>
</reference>
<protein>
    <submittedName>
        <fullName evidence="2">Uncharacterized protein</fullName>
    </submittedName>
</protein>
<dbReference type="AlphaFoldDB" id="A0A292ZDL3"/>
<accession>A0A292ZDL3</accession>
<dbReference type="Proteomes" id="UP000221538">
    <property type="component" value="Unassembled WGS sequence"/>
</dbReference>
<feature type="compositionally biased region" description="Basic and acidic residues" evidence="1">
    <location>
        <begin position="31"/>
        <end position="45"/>
    </location>
</feature>
<organism evidence="2 3">
    <name type="scientific">Sphingobium fuliginis (strain ATCC 27551)</name>
    <dbReference type="NCBI Taxonomy" id="336203"/>
    <lineage>
        <taxon>Bacteria</taxon>
        <taxon>Pseudomonadati</taxon>
        <taxon>Pseudomonadota</taxon>
        <taxon>Alphaproteobacteria</taxon>
        <taxon>Sphingomonadales</taxon>
        <taxon>Sphingomonadaceae</taxon>
        <taxon>Sphingobium</taxon>
    </lineage>
</organism>
<proteinExistence type="predicted"/>
<sequence>MIVGREWQAPRLWSLHATIPAPRRWQPSSVDKADPSESHHLESAR</sequence>
<evidence type="ECO:0000313" key="2">
    <source>
        <dbReference type="EMBL" id="GAY20991.1"/>
    </source>
</evidence>
<feature type="region of interest" description="Disordered" evidence="1">
    <location>
        <begin position="24"/>
        <end position="45"/>
    </location>
</feature>